<keyword evidence="6" id="KW-0378">Hydrolase</keyword>
<accession>A0A9W5RYJ9</accession>
<proteinExistence type="predicted"/>
<dbReference type="GO" id="GO:0004527">
    <property type="term" value="F:exonuclease activity"/>
    <property type="evidence" value="ECO:0007669"/>
    <property type="project" value="UniProtKB-KW"/>
</dbReference>
<dbReference type="GO" id="GO:0004386">
    <property type="term" value="F:helicase activity"/>
    <property type="evidence" value="ECO:0007669"/>
    <property type="project" value="UniProtKB-KW"/>
</dbReference>
<dbReference type="RefSeq" id="WP_036715767.1">
    <property type="nucleotide sequence ID" value="NZ_KK082230.1"/>
</dbReference>
<dbReference type="OrthoDB" id="9758506at2"/>
<evidence type="ECO:0000256" key="6">
    <source>
        <dbReference type="ARBA" id="ARBA00022801"/>
    </source>
</evidence>
<dbReference type="EMBL" id="JFHU01000281">
    <property type="protein sequence ID" value="EXX84568.1"/>
    <property type="molecule type" value="Genomic_DNA"/>
</dbReference>
<gene>
    <name evidence="15" type="ORF">BG53_11040</name>
</gene>
<keyword evidence="3" id="KW-0479">Metal-binding</keyword>
<feature type="non-terminal residue" evidence="15">
    <location>
        <position position="1039"/>
    </location>
</feature>
<dbReference type="Pfam" id="PF21445">
    <property type="entry name" value="ADDB_N"/>
    <property type="match status" value="1"/>
</dbReference>
<evidence type="ECO:0000256" key="3">
    <source>
        <dbReference type="ARBA" id="ARBA00022723"/>
    </source>
</evidence>
<keyword evidence="13" id="KW-0234">DNA repair</keyword>
<keyword evidence="12" id="KW-0238">DNA-binding</keyword>
<dbReference type="GO" id="GO:0003677">
    <property type="term" value="F:DNA binding"/>
    <property type="evidence" value="ECO:0007669"/>
    <property type="project" value="UniProtKB-KW"/>
</dbReference>
<dbReference type="Gene3D" id="3.40.50.300">
    <property type="entry name" value="P-loop containing nucleotide triphosphate hydrolases"/>
    <property type="match status" value="3"/>
</dbReference>
<keyword evidence="11" id="KW-0411">Iron-sulfur</keyword>
<dbReference type="PANTHER" id="PTHR30591">
    <property type="entry name" value="RECBCD ENZYME SUBUNIT RECC"/>
    <property type="match status" value="1"/>
</dbReference>
<keyword evidence="2" id="KW-0540">Nuclease</keyword>
<dbReference type="Proteomes" id="UP000053750">
    <property type="component" value="Unassembled WGS sequence"/>
</dbReference>
<organism evidence="15 16">
    <name type="scientific">Paenibacillus darwinianus</name>
    <dbReference type="NCBI Taxonomy" id="1380763"/>
    <lineage>
        <taxon>Bacteria</taxon>
        <taxon>Bacillati</taxon>
        <taxon>Bacillota</taxon>
        <taxon>Bacilli</taxon>
        <taxon>Bacillales</taxon>
        <taxon>Paenibacillaceae</taxon>
        <taxon>Paenibacillus</taxon>
    </lineage>
</organism>
<evidence type="ECO:0000256" key="1">
    <source>
        <dbReference type="ARBA" id="ARBA00022485"/>
    </source>
</evidence>
<evidence type="ECO:0000256" key="9">
    <source>
        <dbReference type="ARBA" id="ARBA00022840"/>
    </source>
</evidence>
<keyword evidence="4" id="KW-0547">Nucleotide-binding</keyword>
<keyword evidence="10" id="KW-0408">Iron</keyword>
<evidence type="ECO:0000256" key="2">
    <source>
        <dbReference type="ARBA" id="ARBA00022722"/>
    </source>
</evidence>
<reference evidence="15 16" key="1">
    <citation type="submission" date="2014-02" db="EMBL/GenBank/DDBJ databases">
        <title>Genome sequence of Paenibacillus darwinianus reveals adaptive mechanisms for survival in Antarctic soils.</title>
        <authorList>
            <person name="Dsouza M."/>
            <person name="Taylor M.W."/>
            <person name="Turner S.J."/>
            <person name="Aislabie J."/>
        </authorList>
    </citation>
    <scope>NUCLEOTIDE SEQUENCE [LARGE SCALE GENOMIC DNA]</scope>
    <source>
        <strain evidence="15 16">CE1</strain>
    </source>
</reference>
<evidence type="ECO:0000256" key="8">
    <source>
        <dbReference type="ARBA" id="ARBA00022839"/>
    </source>
</evidence>
<dbReference type="AlphaFoldDB" id="A0A9W5RYJ9"/>
<keyword evidence="9" id="KW-0067">ATP-binding</keyword>
<protein>
    <submittedName>
        <fullName evidence="15">ATP-dependent helicase</fullName>
    </submittedName>
</protein>
<dbReference type="SUPFAM" id="SSF52540">
    <property type="entry name" value="P-loop containing nucleoside triphosphate hydrolases"/>
    <property type="match status" value="1"/>
</dbReference>
<name>A0A9W5RYJ9_9BACL</name>
<evidence type="ECO:0000313" key="16">
    <source>
        <dbReference type="Proteomes" id="UP000053750"/>
    </source>
</evidence>
<sequence>MALRFILGRSGAGKTRFCLEDIRAELKERPDGAPLILLVPEQATFQTEYALARTPGFAGTIRAQALSFRRLAFRIMQETGGTALVPIGENGKSMMLYKIVERLGAQLQLFQGSSKQHGFIERLNELLAEFKRYGVTSSGLEAYCEMFAASSAQTLLDRKLHDVRLIYQELDSALAGLYIDAEDCLDWLVRGFADVPALREAAVWVDGFHGFTPKEFEALGAILRGARDVSVTLTLDRPYGPGERPHELDLFHPTAETYIQLRELAGRCGVDVMPAVELYREPPHRFAESPMLAHLERHYRSRTPMLMPDKAALEPSDPRCGVSLQAAVNRRAEVEAVARDMLRRMQQGDLRWRDIAVMARSASDYNDYIEAVFTDYGIPYFLDQKRGVTHHPLVELIRSALETVTQGWRYEALFRCIKTEMLVPTDSDVTREELDRLENYALAAGIDGWRWLDRKSWKPLMHDALEDDPANARAIDPERFERLLVCRETVVTPLRRFEQSLEKAADVRGMCEALYKLLDGIDAADRLERWSRESSDSQDVRRAREHRQLWDGVISLLDQLVEMAGNEKMSAELFAGIVETGLDSLKLASVPPAIDQVLVGSMDRTRPGTVHVCYVLGANDGMLPMRVQEDGILTERERERLADGGIRTAPGVRRRLLDERFLIYNALTTPCKHLWISYALSDEEGKSLHPSEVIRHIKLLFPGIPEGLESGEPAVHMAEEEQLRFIRHPERTLSFLVAQLSAWKQGLPVAGLWWDVYNWYASRPDWHGRLAAAAAALTFRNEETYLSKETARQLYGDHLQASVSRMERFVSCPFQHFAIHGLRLKERQLFSLKAPDIGQLFHAALTRLVSEQGDRFGAMPPEAVRAAAAAAVDELVPRLQSQILLSSNRYGYVAQKLKAIVAQAALILSEHARRADFKPVGLEVGFGRDGVLPPLILPAGAGRTMELIGRIDRVDAAETEEGLLLRVLDYKSSATALRLENVMHGLTLQMLTYLDVLLTHAADWLGKPALPAGVLYFHVHNPLLSAPNGLAETEARQQM</sequence>
<evidence type="ECO:0000256" key="4">
    <source>
        <dbReference type="ARBA" id="ARBA00022741"/>
    </source>
</evidence>
<dbReference type="PANTHER" id="PTHR30591:SF1">
    <property type="entry name" value="RECBCD ENZYME SUBUNIT RECC"/>
    <property type="match status" value="1"/>
</dbReference>
<evidence type="ECO:0000259" key="14">
    <source>
        <dbReference type="PROSITE" id="PS51217"/>
    </source>
</evidence>
<dbReference type="InterPro" id="IPR049035">
    <property type="entry name" value="ADDB_N"/>
</dbReference>
<dbReference type="InterPro" id="IPR014140">
    <property type="entry name" value="DNA_helicase_suAddB"/>
</dbReference>
<keyword evidence="1" id="KW-0004">4Fe-4S</keyword>
<evidence type="ECO:0000256" key="7">
    <source>
        <dbReference type="ARBA" id="ARBA00022806"/>
    </source>
</evidence>
<dbReference type="GO" id="GO:0000724">
    <property type="term" value="P:double-strand break repair via homologous recombination"/>
    <property type="evidence" value="ECO:0007669"/>
    <property type="project" value="InterPro"/>
</dbReference>
<evidence type="ECO:0000256" key="12">
    <source>
        <dbReference type="ARBA" id="ARBA00023125"/>
    </source>
</evidence>
<dbReference type="Pfam" id="PF12705">
    <property type="entry name" value="PDDEXK_1"/>
    <property type="match status" value="1"/>
</dbReference>
<dbReference type="GO" id="GO:0005524">
    <property type="term" value="F:ATP binding"/>
    <property type="evidence" value="ECO:0007669"/>
    <property type="project" value="UniProtKB-KW"/>
</dbReference>
<evidence type="ECO:0000313" key="15">
    <source>
        <dbReference type="EMBL" id="EXX84568.1"/>
    </source>
</evidence>
<dbReference type="InterPro" id="IPR014017">
    <property type="entry name" value="DNA_helicase_UvrD-like_C"/>
</dbReference>
<dbReference type="GO" id="GO:0046872">
    <property type="term" value="F:metal ion binding"/>
    <property type="evidence" value="ECO:0007669"/>
    <property type="project" value="UniProtKB-KW"/>
</dbReference>
<evidence type="ECO:0000256" key="5">
    <source>
        <dbReference type="ARBA" id="ARBA00022763"/>
    </source>
</evidence>
<dbReference type="Gene3D" id="6.10.140.1030">
    <property type="match status" value="1"/>
</dbReference>
<evidence type="ECO:0000256" key="13">
    <source>
        <dbReference type="ARBA" id="ARBA00023204"/>
    </source>
</evidence>
<comment type="caution">
    <text evidence="15">The sequence shown here is derived from an EMBL/GenBank/DDBJ whole genome shotgun (WGS) entry which is preliminary data.</text>
</comment>
<dbReference type="NCBIfam" id="TIGR02773">
    <property type="entry name" value="addB_Gpos"/>
    <property type="match status" value="1"/>
</dbReference>
<dbReference type="GO" id="GO:0051539">
    <property type="term" value="F:4 iron, 4 sulfur cluster binding"/>
    <property type="evidence" value="ECO:0007669"/>
    <property type="project" value="UniProtKB-KW"/>
</dbReference>
<evidence type="ECO:0000256" key="11">
    <source>
        <dbReference type="ARBA" id="ARBA00023014"/>
    </source>
</evidence>
<keyword evidence="7 15" id="KW-0347">Helicase</keyword>
<evidence type="ECO:0000256" key="10">
    <source>
        <dbReference type="ARBA" id="ARBA00023004"/>
    </source>
</evidence>
<keyword evidence="5" id="KW-0227">DNA damage</keyword>
<keyword evidence="8" id="KW-0269">Exonuclease</keyword>
<keyword evidence="16" id="KW-1185">Reference proteome</keyword>
<dbReference type="PROSITE" id="PS51217">
    <property type="entry name" value="UVRD_HELICASE_CTER"/>
    <property type="match status" value="1"/>
</dbReference>
<feature type="domain" description="UvrD-like helicase C-terminal" evidence="14">
    <location>
        <begin position="282"/>
        <end position="595"/>
    </location>
</feature>
<dbReference type="InterPro" id="IPR038726">
    <property type="entry name" value="PDDEXK_AddAB-type"/>
</dbReference>
<dbReference type="InterPro" id="IPR027417">
    <property type="entry name" value="P-loop_NTPase"/>
</dbReference>